<dbReference type="GO" id="GO:0001530">
    <property type="term" value="F:lipopolysaccharide binding"/>
    <property type="evidence" value="ECO:0007669"/>
    <property type="project" value="InterPro"/>
</dbReference>
<dbReference type="InterPro" id="IPR005653">
    <property type="entry name" value="OstA-like_N"/>
</dbReference>
<dbReference type="Gene3D" id="2.60.450.10">
    <property type="entry name" value="Lipopolysaccharide (LPS) transport protein A like domain"/>
    <property type="match status" value="1"/>
</dbReference>
<evidence type="ECO:0000313" key="6">
    <source>
        <dbReference type="EMBL" id="CCO45251.1"/>
    </source>
</evidence>
<reference evidence="6 7" key="1">
    <citation type="journal article" date="2013" name="ISME J.">
        <title>Comparative genomics of pathogenic lineages of Vibrio nigripulchritudo identifies virulence-associated traits.</title>
        <authorList>
            <person name="Goudenege D."/>
            <person name="Labreuche Y."/>
            <person name="Krin E."/>
            <person name="Ansquer D."/>
            <person name="Mangenot S."/>
            <person name="Calteau A."/>
            <person name="Medigue C."/>
            <person name="Mazel D."/>
            <person name="Polz M.F."/>
            <person name="Le Roux F."/>
        </authorList>
    </citation>
    <scope>NUCLEOTIDE SEQUENCE [LARGE SCALE GENOMIC DNA]</scope>
    <source>
        <strain evidence="6 7">SOn1</strain>
    </source>
</reference>
<feature type="signal peptide" evidence="4">
    <location>
        <begin position="1"/>
        <end position="20"/>
    </location>
</feature>
<dbReference type="AlphaFoldDB" id="A0AAV2VKP9"/>
<dbReference type="GO" id="GO:0043165">
    <property type="term" value="P:Gram-negative-bacterium-type cell outer membrane assembly"/>
    <property type="evidence" value="ECO:0007669"/>
    <property type="project" value="UniProtKB-UniRule"/>
</dbReference>
<organism evidence="6 7">
    <name type="scientific">Vibrio nigripulchritudo SOn1</name>
    <dbReference type="NCBI Taxonomy" id="1238450"/>
    <lineage>
        <taxon>Bacteria</taxon>
        <taxon>Pseudomonadati</taxon>
        <taxon>Pseudomonadota</taxon>
        <taxon>Gammaproteobacteria</taxon>
        <taxon>Vibrionales</taxon>
        <taxon>Vibrionaceae</taxon>
        <taxon>Vibrio</taxon>
    </lineage>
</organism>
<keyword evidence="3 4" id="KW-0574">Periplasm</keyword>
<keyword evidence="2 4" id="KW-0732">Signal</keyword>
<dbReference type="RefSeq" id="WP_022610809.1">
    <property type="nucleotide sequence ID" value="NZ_LK391965.1"/>
</dbReference>
<name>A0AAV2VKP9_9VIBR</name>
<dbReference type="PANTHER" id="PTHR36504">
    <property type="entry name" value="LIPOPOLYSACCHARIDE EXPORT SYSTEM PROTEIN LPTA"/>
    <property type="match status" value="1"/>
</dbReference>
<feature type="domain" description="Organic solvent tolerance-like N-terminal" evidence="5">
    <location>
        <begin position="30"/>
        <end position="140"/>
    </location>
</feature>
<evidence type="ECO:0000313" key="7">
    <source>
        <dbReference type="Proteomes" id="UP000018211"/>
    </source>
</evidence>
<comment type="caution">
    <text evidence="6">The sequence shown here is derived from an EMBL/GenBank/DDBJ whole genome shotgun (WGS) entry which is preliminary data.</text>
</comment>
<evidence type="ECO:0000259" key="5">
    <source>
        <dbReference type="Pfam" id="PF03968"/>
    </source>
</evidence>
<comment type="subcellular location">
    <subcellularLocation>
        <location evidence="4">Periplasm</location>
    </subcellularLocation>
</comment>
<dbReference type="GO" id="GO:0009279">
    <property type="term" value="C:cell outer membrane"/>
    <property type="evidence" value="ECO:0007669"/>
    <property type="project" value="TreeGrafter"/>
</dbReference>
<dbReference type="Proteomes" id="UP000018211">
    <property type="component" value="Unassembled WGS sequence"/>
</dbReference>
<sequence length="165" mass="18153" precursor="true">MRQRLLSLLSCLILSAPVYALSTDSEQPIYIDSDSQALDMISNTVTFIGDVVLKQGSINITADKVVVVRNSEDESIEQIEAFGKPAVFTQLTDDGKTLHGEANTLHYHVRDDLLTMTKNAVLSQDDSVIKGPLIKYLITPQKLIADGKKGERVSTVLQPTQPKKQ</sequence>
<dbReference type="GO" id="GO:0017089">
    <property type="term" value="F:glycolipid transfer activity"/>
    <property type="evidence" value="ECO:0007669"/>
    <property type="project" value="TreeGrafter"/>
</dbReference>
<evidence type="ECO:0000256" key="1">
    <source>
        <dbReference type="ARBA" id="ARBA00022448"/>
    </source>
</evidence>
<evidence type="ECO:0000256" key="2">
    <source>
        <dbReference type="ARBA" id="ARBA00022729"/>
    </source>
</evidence>
<comment type="similarity">
    <text evidence="4">Belongs to the LptA family.</text>
</comment>
<dbReference type="Pfam" id="PF03968">
    <property type="entry name" value="LptD_N"/>
    <property type="match status" value="1"/>
</dbReference>
<comment type="function">
    <text evidence="4">Involved in the assembly of lipopolysaccharide (LPS). Required for the translocation of LPS from the inner membrane to the outer membrane. May form a bridge between the inner membrane and the outer membrane, via interactions with LptC and LptD, thereby facilitating LPS transfer across the periplasm.</text>
</comment>
<dbReference type="GO" id="GO:0030288">
    <property type="term" value="C:outer membrane-bounded periplasmic space"/>
    <property type="evidence" value="ECO:0007669"/>
    <property type="project" value="TreeGrafter"/>
</dbReference>
<dbReference type="InterPro" id="IPR052037">
    <property type="entry name" value="LPS_export_LptA"/>
</dbReference>
<keyword evidence="1 4" id="KW-0813">Transport</keyword>
<gene>
    <name evidence="4 6" type="primary">lptA</name>
    <name evidence="6" type="ORF">VIBNISOn1_1430019</name>
</gene>
<evidence type="ECO:0000256" key="4">
    <source>
        <dbReference type="HAMAP-Rule" id="MF_01914"/>
    </source>
</evidence>
<accession>A0AAV2VKP9</accession>
<dbReference type="NCBIfam" id="TIGR03002">
    <property type="entry name" value="outer_YhbN_LptA"/>
    <property type="match status" value="1"/>
</dbReference>
<evidence type="ECO:0000256" key="3">
    <source>
        <dbReference type="ARBA" id="ARBA00022764"/>
    </source>
</evidence>
<dbReference type="EMBL" id="CAOF01000050">
    <property type="protein sequence ID" value="CCO45251.1"/>
    <property type="molecule type" value="Genomic_DNA"/>
</dbReference>
<dbReference type="GO" id="GO:0015920">
    <property type="term" value="P:lipopolysaccharide transport"/>
    <property type="evidence" value="ECO:0007669"/>
    <property type="project" value="UniProtKB-UniRule"/>
</dbReference>
<feature type="chain" id="PRO_5043072676" description="Lipopolysaccharide export system protein LptA" evidence="4">
    <location>
        <begin position="21"/>
        <end position="165"/>
    </location>
</feature>
<proteinExistence type="inferred from homology"/>
<comment type="subunit">
    <text evidence="4">Component of the lipopolysaccharide transport and assembly complex.</text>
</comment>
<dbReference type="HAMAP" id="MF_01914">
    <property type="entry name" value="LPS_assembly_LptA"/>
    <property type="match status" value="1"/>
</dbReference>
<dbReference type="PANTHER" id="PTHR36504:SF1">
    <property type="entry name" value="LIPOPOLYSACCHARIDE EXPORT SYSTEM PROTEIN LPTA"/>
    <property type="match status" value="1"/>
</dbReference>
<dbReference type="InterPro" id="IPR014340">
    <property type="entry name" value="LptA"/>
</dbReference>
<protein>
    <recommendedName>
        <fullName evidence="4">Lipopolysaccharide export system protein LptA</fullName>
    </recommendedName>
</protein>